<evidence type="ECO:0000256" key="7">
    <source>
        <dbReference type="PROSITE-ProRule" id="PRU00418"/>
    </source>
</evidence>
<keyword evidence="2" id="KW-0762">Sugar transport</keyword>
<feature type="binding site" evidence="6">
    <location>
        <position position="79"/>
    </location>
    <ligand>
        <name>Mg(2+)</name>
        <dbReference type="ChEBI" id="CHEBI:18420"/>
        <note>ligand shared between all trimeric partners</note>
    </ligand>
</feature>
<evidence type="ECO:0000313" key="10">
    <source>
        <dbReference type="Proteomes" id="UP001058016"/>
    </source>
</evidence>
<dbReference type="Pfam" id="PF02255">
    <property type="entry name" value="PTS_IIA"/>
    <property type="match status" value="1"/>
</dbReference>
<dbReference type="PANTHER" id="PTHR34382:SF10">
    <property type="entry name" value="PTS SYSTEM OLIGO-BETA-MANNOSIDE-SPECIFIC EIIA COMPONENT"/>
    <property type="match status" value="1"/>
</dbReference>
<evidence type="ECO:0000256" key="5">
    <source>
        <dbReference type="PIRSR" id="PIRSR000699-1"/>
    </source>
</evidence>
<dbReference type="GO" id="GO:0009401">
    <property type="term" value="P:phosphoenolpyruvate-dependent sugar phosphotransferase system"/>
    <property type="evidence" value="ECO:0007669"/>
    <property type="project" value="UniProtKB-KW"/>
</dbReference>
<evidence type="ECO:0000256" key="3">
    <source>
        <dbReference type="ARBA" id="ARBA00022679"/>
    </source>
</evidence>
<dbReference type="PANTHER" id="PTHR34382">
    <property type="entry name" value="PTS SYSTEM N,N'-DIACETYLCHITOBIOSE-SPECIFIC EIIA COMPONENT"/>
    <property type="match status" value="1"/>
</dbReference>
<dbReference type="RefSeq" id="WP_055244086.1">
    <property type="nucleotide sequence ID" value="NZ_CP071249.1"/>
</dbReference>
<dbReference type="InterPro" id="IPR003188">
    <property type="entry name" value="PTS_IIA_lac/cel"/>
</dbReference>
<keyword evidence="10" id="KW-1185">Reference proteome</keyword>
<dbReference type="EMBL" id="CP071249">
    <property type="protein sequence ID" value="UUF06031.1"/>
    <property type="molecule type" value="Genomic_DNA"/>
</dbReference>
<proteinExistence type="predicted"/>
<evidence type="ECO:0000256" key="2">
    <source>
        <dbReference type="ARBA" id="ARBA00022597"/>
    </source>
</evidence>
<dbReference type="GO" id="GO:0046872">
    <property type="term" value="F:metal ion binding"/>
    <property type="evidence" value="ECO:0007669"/>
    <property type="project" value="UniProtKB-KW"/>
</dbReference>
<evidence type="ECO:0000256" key="1">
    <source>
        <dbReference type="ARBA" id="ARBA00022448"/>
    </source>
</evidence>
<keyword evidence="4" id="KW-0598">Phosphotransferase system</keyword>
<feature type="modified residue" description="Phosphohistidine; by HPr" evidence="7">
    <location>
        <position position="76"/>
    </location>
</feature>
<evidence type="ECO:0000313" key="11">
    <source>
        <dbReference type="Proteomes" id="UP001058072"/>
    </source>
</evidence>
<organism evidence="9 11">
    <name type="scientific">Turicibacter bilis</name>
    <dbReference type="NCBI Taxonomy" id="2735723"/>
    <lineage>
        <taxon>Bacteria</taxon>
        <taxon>Bacillati</taxon>
        <taxon>Bacillota</taxon>
        <taxon>Erysipelotrichia</taxon>
        <taxon>Erysipelotrichales</taxon>
        <taxon>Turicibacteraceae</taxon>
        <taxon>Turicibacter</taxon>
    </lineage>
</organism>
<name>A0A9Q9FJQ9_9FIRM</name>
<sequence length="104" mass="11578">MNGNELISFQIISAVGTARSMYVEAIQEAKKGNIQAAKQLIEDGVKVFVDGHHAHASLIQKEAAGEKSEFSLLLMHAEDQLMTTETLKIVAEEFIELYSDKYHQ</sequence>
<dbReference type="Proteomes" id="UP001058016">
    <property type="component" value="Chromosome"/>
</dbReference>
<keyword evidence="6" id="KW-0479">Metal-binding</keyword>
<dbReference type="PROSITE" id="PS51095">
    <property type="entry name" value="PTS_EIIA_TYPE_3"/>
    <property type="match status" value="1"/>
</dbReference>
<reference evidence="9 10" key="1">
    <citation type="submission" date="2021-03" db="EMBL/GenBank/DDBJ databases">
        <title>Comparative Genomics and Metabolomics in the genus Turicibacter.</title>
        <authorList>
            <person name="Maki J."/>
            <person name="Looft T."/>
        </authorList>
    </citation>
    <scope>NUCLEOTIDE SEQUENCE</scope>
    <source>
        <strain evidence="9">ISU324</strain>
        <strain evidence="8 10">MMM721</strain>
    </source>
</reference>
<dbReference type="Proteomes" id="UP001058072">
    <property type="component" value="Chromosome"/>
</dbReference>
<dbReference type="PIRSF" id="PIRSF000699">
    <property type="entry name" value="PTS_IILac_III"/>
    <property type="match status" value="1"/>
</dbReference>
<evidence type="ECO:0000313" key="8">
    <source>
        <dbReference type="EMBL" id="UUF06031.1"/>
    </source>
</evidence>
<dbReference type="Gene3D" id="1.20.58.80">
    <property type="entry name" value="Phosphotransferase system, lactose/cellobiose-type IIA subunit"/>
    <property type="match status" value="1"/>
</dbReference>
<protein>
    <submittedName>
        <fullName evidence="9">PTS lactose/cellobiose transporter subunit IIA</fullName>
    </submittedName>
</protein>
<keyword evidence="3" id="KW-0808">Transferase</keyword>
<dbReference type="AlphaFoldDB" id="A0A9Q9FJQ9"/>
<dbReference type="SUPFAM" id="SSF46973">
    <property type="entry name" value="Enzyme IIa from lactose specific PTS, IIa-lac"/>
    <property type="match status" value="1"/>
</dbReference>
<accession>A0A9Q9FJQ9</accession>
<feature type="active site" description="Tele-phosphohistidine intermediate" evidence="5">
    <location>
        <position position="76"/>
    </location>
</feature>
<comment type="cofactor">
    <cofactor evidence="6">
        <name>Mg(2+)</name>
        <dbReference type="ChEBI" id="CHEBI:18420"/>
    </cofactor>
    <text evidence="6">Binds 1 Mg(2+) ion per trimer.</text>
</comment>
<dbReference type="EMBL" id="CP071250">
    <property type="protein sequence ID" value="UUF09584.1"/>
    <property type="molecule type" value="Genomic_DNA"/>
</dbReference>
<dbReference type="CDD" id="cd00215">
    <property type="entry name" value="PTS_IIA_lac"/>
    <property type="match status" value="1"/>
</dbReference>
<keyword evidence="1" id="KW-0813">Transport</keyword>
<dbReference type="GO" id="GO:0016740">
    <property type="term" value="F:transferase activity"/>
    <property type="evidence" value="ECO:0007669"/>
    <property type="project" value="UniProtKB-KW"/>
</dbReference>
<evidence type="ECO:0000313" key="9">
    <source>
        <dbReference type="EMBL" id="UUF09584.1"/>
    </source>
</evidence>
<gene>
    <name evidence="8" type="ORF">J0J69_00090</name>
    <name evidence="9" type="ORF">J0J70_06480</name>
</gene>
<evidence type="ECO:0000256" key="6">
    <source>
        <dbReference type="PIRSR" id="PIRSR000699-2"/>
    </source>
</evidence>
<dbReference type="InterPro" id="IPR036542">
    <property type="entry name" value="PTS_IIA_lac/cel_sf"/>
</dbReference>
<keyword evidence="6" id="KW-0460">Magnesium</keyword>
<evidence type="ECO:0000256" key="4">
    <source>
        <dbReference type="ARBA" id="ARBA00022683"/>
    </source>
</evidence>